<dbReference type="Proteomes" id="UP000196475">
    <property type="component" value="Unassembled WGS sequence"/>
</dbReference>
<protein>
    <submittedName>
        <fullName evidence="1">Uncharacterized protein</fullName>
    </submittedName>
</protein>
<gene>
    <name evidence="1" type="ORF">BAA01_06575</name>
</gene>
<comment type="caution">
    <text evidence="1">The sequence shown here is derived from an EMBL/GenBank/DDBJ whole genome shotgun (WGS) entry which is preliminary data.</text>
</comment>
<dbReference type="EMBL" id="LZRT01000073">
    <property type="protein sequence ID" value="OUM87552.1"/>
    <property type="molecule type" value="Genomic_DNA"/>
</dbReference>
<accession>A0A1Y3PJN5</accession>
<name>A0A1Y3PJN5_9BACI</name>
<dbReference type="AlphaFoldDB" id="A0A1Y3PJN5"/>
<evidence type="ECO:0000313" key="1">
    <source>
        <dbReference type="EMBL" id="OUM87552.1"/>
    </source>
</evidence>
<organism evidence="1 2">
    <name type="scientific">Bacillus thermozeamaize</name>
    <dbReference type="NCBI Taxonomy" id="230954"/>
    <lineage>
        <taxon>Bacteria</taxon>
        <taxon>Bacillati</taxon>
        <taxon>Bacillota</taxon>
        <taxon>Bacilli</taxon>
        <taxon>Bacillales</taxon>
        <taxon>Bacillaceae</taxon>
        <taxon>Bacillus</taxon>
    </lineage>
</organism>
<proteinExistence type="predicted"/>
<sequence>MSRLLSPFSIHYNWTFRPASQTDQEPGNAPIRYLREAEALKAIGRIGIIGSVQIGRLFGFQRRHIRRMLHDKKLVQHTLIKNKNPIPVFTLGPRAAKLLNMPEPDTRTWSTERILKSLVFFQFCCALNDKQKAFQIHASPHPFTGKIQIENETRSVLVLRGKNDGLDDFLRHQSRVIIIAESLEQAQPFGELISGAVLLLDEDLKGDYRFYRWHNGRWVR</sequence>
<reference evidence="2" key="1">
    <citation type="submission" date="2016-06" db="EMBL/GenBank/DDBJ databases">
        <authorList>
            <person name="Nascimento L."/>
            <person name="Pereira R.V."/>
            <person name="Martins L.F."/>
            <person name="Quaggio R.B."/>
            <person name="Silva A.M."/>
            <person name="Setubal J.C."/>
        </authorList>
    </citation>
    <scope>NUCLEOTIDE SEQUENCE [LARGE SCALE GENOMIC DNA]</scope>
</reference>
<evidence type="ECO:0000313" key="2">
    <source>
        <dbReference type="Proteomes" id="UP000196475"/>
    </source>
</evidence>